<gene>
    <name evidence="2" type="ORF">PIB30_047007</name>
</gene>
<dbReference type="EMBL" id="JASCZI010241953">
    <property type="protein sequence ID" value="MED6208619.1"/>
    <property type="molecule type" value="Genomic_DNA"/>
</dbReference>
<evidence type="ECO:0000313" key="3">
    <source>
        <dbReference type="Proteomes" id="UP001341840"/>
    </source>
</evidence>
<evidence type="ECO:0000313" key="2">
    <source>
        <dbReference type="EMBL" id="MED6208619.1"/>
    </source>
</evidence>
<dbReference type="Proteomes" id="UP001341840">
    <property type="component" value="Unassembled WGS sequence"/>
</dbReference>
<feature type="compositionally biased region" description="Polar residues" evidence="1">
    <location>
        <begin position="51"/>
        <end position="72"/>
    </location>
</feature>
<accession>A0ABU6YH49</accession>
<proteinExistence type="predicted"/>
<organism evidence="2 3">
    <name type="scientific">Stylosanthes scabra</name>
    <dbReference type="NCBI Taxonomy" id="79078"/>
    <lineage>
        <taxon>Eukaryota</taxon>
        <taxon>Viridiplantae</taxon>
        <taxon>Streptophyta</taxon>
        <taxon>Embryophyta</taxon>
        <taxon>Tracheophyta</taxon>
        <taxon>Spermatophyta</taxon>
        <taxon>Magnoliopsida</taxon>
        <taxon>eudicotyledons</taxon>
        <taxon>Gunneridae</taxon>
        <taxon>Pentapetalae</taxon>
        <taxon>rosids</taxon>
        <taxon>fabids</taxon>
        <taxon>Fabales</taxon>
        <taxon>Fabaceae</taxon>
        <taxon>Papilionoideae</taxon>
        <taxon>50 kb inversion clade</taxon>
        <taxon>dalbergioids sensu lato</taxon>
        <taxon>Dalbergieae</taxon>
        <taxon>Pterocarpus clade</taxon>
        <taxon>Stylosanthes</taxon>
    </lineage>
</organism>
<name>A0ABU6YH49_9FABA</name>
<evidence type="ECO:0000256" key="1">
    <source>
        <dbReference type="SAM" id="MobiDB-lite"/>
    </source>
</evidence>
<comment type="caution">
    <text evidence="2">The sequence shown here is derived from an EMBL/GenBank/DDBJ whole genome shotgun (WGS) entry which is preliminary data.</text>
</comment>
<sequence>MNPKNNISEACTLAPKFGQITDINSSSLEQLHHLGNGSLSVPDAREEGQLIEQNLSQSPSLDILASNQHQQT</sequence>
<keyword evidence="3" id="KW-1185">Reference proteome</keyword>
<feature type="region of interest" description="Disordered" evidence="1">
    <location>
        <begin position="39"/>
        <end position="72"/>
    </location>
</feature>
<protein>
    <submittedName>
        <fullName evidence="2">Uncharacterized protein</fullName>
    </submittedName>
</protein>
<reference evidence="2 3" key="1">
    <citation type="journal article" date="2023" name="Plants (Basel)">
        <title>Bridging the Gap: Combining Genomics and Transcriptomics Approaches to Understand Stylosanthes scabra, an Orphan Legume from the Brazilian Caatinga.</title>
        <authorList>
            <person name="Ferreira-Neto J.R.C."/>
            <person name="da Silva M.D."/>
            <person name="Binneck E."/>
            <person name="de Melo N.F."/>
            <person name="da Silva R.H."/>
            <person name="de Melo A.L.T.M."/>
            <person name="Pandolfi V."/>
            <person name="Bustamante F.O."/>
            <person name="Brasileiro-Vidal A.C."/>
            <person name="Benko-Iseppon A.M."/>
        </authorList>
    </citation>
    <scope>NUCLEOTIDE SEQUENCE [LARGE SCALE GENOMIC DNA]</scope>
    <source>
        <tissue evidence="2">Leaves</tissue>
    </source>
</reference>